<feature type="transmembrane region" description="Helical" evidence="8">
    <location>
        <begin position="177"/>
        <end position="206"/>
    </location>
</feature>
<reference evidence="10 11" key="1">
    <citation type="submission" date="2019-04" db="EMBL/GenBank/DDBJ databases">
        <title>Cohnella sp. nov., isolated from soil.</title>
        <authorList>
            <person name="Kim W."/>
        </authorList>
    </citation>
    <scope>NUCLEOTIDE SEQUENCE [LARGE SCALE GENOMIC DNA]</scope>
    <source>
        <strain evidence="10 11">CAU 1483</strain>
    </source>
</reference>
<name>A0A4U0FB72_9BACL</name>
<comment type="subcellular location">
    <subcellularLocation>
        <location evidence="1">Cell membrane</location>
        <topology evidence="1">Multi-pass membrane protein</topology>
    </subcellularLocation>
</comment>
<keyword evidence="6 8" id="KW-1133">Transmembrane helix</keyword>
<feature type="transmembrane region" description="Helical" evidence="8">
    <location>
        <begin position="88"/>
        <end position="116"/>
    </location>
</feature>
<evidence type="ECO:0000259" key="9">
    <source>
        <dbReference type="Pfam" id="PF13231"/>
    </source>
</evidence>
<evidence type="ECO:0000256" key="7">
    <source>
        <dbReference type="ARBA" id="ARBA00023136"/>
    </source>
</evidence>
<organism evidence="10 11">
    <name type="scientific">Cohnella pontilimi</name>
    <dbReference type="NCBI Taxonomy" id="2564100"/>
    <lineage>
        <taxon>Bacteria</taxon>
        <taxon>Bacillati</taxon>
        <taxon>Bacillota</taxon>
        <taxon>Bacilli</taxon>
        <taxon>Bacillales</taxon>
        <taxon>Paenibacillaceae</taxon>
        <taxon>Cohnella</taxon>
    </lineage>
</organism>
<dbReference type="GO" id="GO:0009103">
    <property type="term" value="P:lipopolysaccharide biosynthetic process"/>
    <property type="evidence" value="ECO:0007669"/>
    <property type="project" value="UniProtKB-ARBA"/>
</dbReference>
<dbReference type="InterPro" id="IPR038731">
    <property type="entry name" value="RgtA/B/C-like"/>
</dbReference>
<evidence type="ECO:0000256" key="8">
    <source>
        <dbReference type="SAM" id="Phobius"/>
    </source>
</evidence>
<dbReference type="RefSeq" id="WP_136778065.1">
    <property type="nucleotide sequence ID" value="NZ_SUPK01000005.1"/>
</dbReference>
<evidence type="ECO:0000256" key="4">
    <source>
        <dbReference type="ARBA" id="ARBA00022679"/>
    </source>
</evidence>
<gene>
    <name evidence="10" type="ORF">E5161_12085</name>
</gene>
<keyword evidence="4 10" id="KW-0808">Transferase</keyword>
<dbReference type="GO" id="GO:0016763">
    <property type="term" value="F:pentosyltransferase activity"/>
    <property type="evidence" value="ECO:0007669"/>
    <property type="project" value="TreeGrafter"/>
</dbReference>
<dbReference type="GO" id="GO:0005886">
    <property type="term" value="C:plasma membrane"/>
    <property type="evidence" value="ECO:0007669"/>
    <property type="project" value="UniProtKB-SubCell"/>
</dbReference>
<keyword evidence="2" id="KW-1003">Cell membrane</keyword>
<feature type="transmembrane region" description="Helical" evidence="8">
    <location>
        <begin position="424"/>
        <end position="443"/>
    </location>
</feature>
<evidence type="ECO:0000256" key="3">
    <source>
        <dbReference type="ARBA" id="ARBA00022676"/>
    </source>
</evidence>
<accession>A0A4U0FB72</accession>
<dbReference type="Pfam" id="PF13231">
    <property type="entry name" value="PMT_2"/>
    <property type="match status" value="1"/>
</dbReference>
<dbReference type="OrthoDB" id="136232at2"/>
<evidence type="ECO:0000256" key="5">
    <source>
        <dbReference type="ARBA" id="ARBA00022692"/>
    </source>
</evidence>
<feature type="domain" description="Glycosyltransferase RgtA/B/C/D-like" evidence="9">
    <location>
        <begin position="80"/>
        <end position="221"/>
    </location>
</feature>
<sequence>MKSALKNKWLLFILALGTAIRLLWISYVNTQPVFDFKHYHDLAMSLLNTGHYWMPEGLDYIKQDTEYVKQGVHYATAFRPPGYPLVLAALYFVWPNILAAKLANVVFSIVWMFCMYLLTKKYMGERPALWAAFLTAVFPMAVAYTGVVGTEILSVALLFLILCLITYRVGGRVAGPLLIGFLIGFLSLVKPYFAVFPVFYAVIFWWQQRESAKENKPSLRETVRRLVIPFVSLVLMMAVTLSPWTIRNYMAFDRLIPISTNGNFVLYINNNDANNGKYMDAMDVPNSIFKTDRIVDKTGTYNEAVAMKAAKSEATHWILRHPGPFLLLGADRLSLSFFNAGLEIKDWALVPAEIRFAKWLKEPLSQGSRAASLVVAGGGMFYLLLMLYHFVRRPARLNTLHKINLAMILFLLLVIFASEGQPRYLFPIYPFFIIGLCWLGSLVRDNIRSDSAVE</sequence>
<protein>
    <submittedName>
        <fullName evidence="10">Glycosyltransferase family 39 protein</fullName>
    </submittedName>
</protein>
<dbReference type="PANTHER" id="PTHR33908:SF11">
    <property type="entry name" value="MEMBRANE PROTEIN"/>
    <property type="match status" value="1"/>
</dbReference>
<evidence type="ECO:0000256" key="1">
    <source>
        <dbReference type="ARBA" id="ARBA00004651"/>
    </source>
</evidence>
<keyword evidence="11" id="KW-1185">Reference proteome</keyword>
<evidence type="ECO:0000256" key="6">
    <source>
        <dbReference type="ARBA" id="ARBA00022989"/>
    </source>
</evidence>
<dbReference type="PANTHER" id="PTHR33908">
    <property type="entry name" value="MANNOSYLTRANSFERASE YKCB-RELATED"/>
    <property type="match status" value="1"/>
</dbReference>
<comment type="caution">
    <text evidence="10">The sequence shown here is derived from an EMBL/GenBank/DDBJ whole genome shotgun (WGS) entry which is preliminary data.</text>
</comment>
<evidence type="ECO:0000313" key="10">
    <source>
        <dbReference type="EMBL" id="TJY41931.1"/>
    </source>
</evidence>
<dbReference type="EMBL" id="SUPK01000005">
    <property type="protein sequence ID" value="TJY41931.1"/>
    <property type="molecule type" value="Genomic_DNA"/>
</dbReference>
<evidence type="ECO:0000313" key="11">
    <source>
        <dbReference type="Proteomes" id="UP000309673"/>
    </source>
</evidence>
<feature type="transmembrane region" description="Helical" evidence="8">
    <location>
        <begin position="370"/>
        <end position="391"/>
    </location>
</feature>
<dbReference type="InterPro" id="IPR050297">
    <property type="entry name" value="LipidA_mod_glycosyltrf_83"/>
</dbReference>
<proteinExistence type="predicted"/>
<dbReference type="Proteomes" id="UP000309673">
    <property type="component" value="Unassembled WGS sequence"/>
</dbReference>
<keyword evidence="3" id="KW-0328">Glycosyltransferase</keyword>
<feature type="transmembrane region" description="Helical" evidence="8">
    <location>
        <begin position="226"/>
        <end position="246"/>
    </location>
</feature>
<evidence type="ECO:0000256" key="2">
    <source>
        <dbReference type="ARBA" id="ARBA00022475"/>
    </source>
</evidence>
<keyword evidence="7 8" id="KW-0472">Membrane</keyword>
<feature type="transmembrane region" description="Helical" evidence="8">
    <location>
        <begin position="403"/>
        <end position="418"/>
    </location>
</feature>
<dbReference type="AlphaFoldDB" id="A0A4U0FB72"/>
<keyword evidence="5 8" id="KW-0812">Transmembrane</keyword>